<dbReference type="Pfam" id="PF21148">
    <property type="entry name" value="NSUN5_fdxn-like"/>
    <property type="match status" value="1"/>
</dbReference>
<proteinExistence type="inferred from homology"/>
<gene>
    <name evidence="8" type="ORF">BASA50_005574</name>
</gene>
<sequence length="763" mass="87098">MDHHRNLGGERLSINPLRPYHSNGYISARPFSQQDRLDTQGGVRTCPTLRLHQAKSEPAISTHKSHPLLDSFEDTRPHTYNELILAAETLENIVNEGTFVGSIRSRYKMYGKAHEPMHSGREMSDQVLKLVYGTMKFLPYIDQILVKTQFLVFNNQFLDHLALIKVLLYDLMKYHYEYTRYPGIQYDLPDDTTAEDQEYQQNCVYTVRQMDEALRAFQVKLGAAYARLRIEKRASGDSSREQMENILPIQVRERELIAVDMSKTLRINTLRTTMKQVTYQLEDSGFQVVHKSHSFILDRSSTSQMDKTIYIDDDLDDVLVIPASLFGEIKAGPLVGKGHLIFQDKASLYGLEHLKKILSRKDHVIDARAGCGIKAAGLSSMVGDEGCIYAFENRSGRLETLTSNMKLYGCTNTVIVQDDFARCDTQDPRYSQVSVVFLEPPNSGTAIVDKLGFMLQEEEFPNDEHSLTDLYSLKHQQVSLLKHAFKFPNVKTVMYMSRSVHPEENEQVIQETLDRYGVEWELSCVSPIVVAEEINPIEMSECLVVHPSEQTGNGVFLACFQKKPSHIIPEDTDNVDPDSISRRVSDLTISEMDSQMKEGVETTPSVDAKTKKKRKNSAQRQGKVRTTAYMKLPKGLSESVNRLSIPRAIQLERKQHRIEQLNQHQKLKTHDERSKNRLVHSDPAAQIEECSSGKEDNQMDDLHEQMDLGSRGSVYGYQCNDISIFGSSLTKFYGPRMEAIKKLEAQEDDLRWKYPVPNPRAWK</sequence>
<organism evidence="8 9">
    <name type="scientific">Batrachochytrium salamandrivorans</name>
    <dbReference type="NCBI Taxonomy" id="1357716"/>
    <lineage>
        <taxon>Eukaryota</taxon>
        <taxon>Fungi</taxon>
        <taxon>Fungi incertae sedis</taxon>
        <taxon>Chytridiomycota</taxon>
        <taxon>Chytridiomycota incertae sedis</taxon>
        <taxon>Chytridiomycetes</taxon>
        <taxon>Rhizophydiales</taxon>
        <taxon>Rhizophydiales incertae sedis</taxon>
        <taxon>Batrachochytrium</taxon>
    </lineage>
</organism>
<dbReference type="InterPro" id="IPR029063">
    <property type="entry name" value="SAM-dependent_MTases_sf"/>
</dbReference>
<evidence type="ECO:0000313" key="8">
    <source>
        <dbReference type="EMBL" id="KAH6595847.1"/>
    </source>
</evidence>
<dbReference type="PANTHER" id="PTHR14663">
    <property type="entry name" value="METHYLTRANSFERASE NSUN7-RELATED"/>
    <property type="match status" value="1"/>
</dbReference>
<dbReference type="Gene3D" id="3.40.50.150">
    <property type="entry name" value="Vaccinia Virus protein VP39"/>
    <property type="match status" value="1"/>
</dbReference>
<comment type="caution">
    <text evidence="8">The sequence shown here is derived from an EMBL/GenBank/DDBJ whole genome shotgun (WGS) entry which is preliminary data.</text>
</comment>
<keyword evidence="3 5" id="KW-0949">S-adenosyl-L-methionine</keyword>
<evidence type="ECO:0000256" key="5">
    <source>
        <dbReference type="PROSITE-ProRule" id="PRU01023"/>
    </source>
</evidence>
<evidence type="ECO:0000256" key="4">
    <source>
        <dbReference type="ARBA" id="ARBA00022884"/>
    </source>
</evidence>
<dbReference type="Gene3D" id="3.30.70.1170">
    <property type="entry name" value="Sun protein, domain 3"/>
    <property type="match status" value="1"/>
</dbReference>
<feature type="binding site" evidence="5">
    <location>
        <position position="392"/>
    </location>
    <ligand>
        <name>S-adenosyl-L-methionine</name>
        <dbReference type="ChEBI" id="CHEBI:59789"/>
    </ligand>
</feature>
<comment type="similarity">
    <text evidence="5">Belongs to the class I-like SAM-binding methyltransferase superfamily. RsmB/NOP family.</text>
</comment>
<dbReference type="InterPro" id="IPR049560">
    <property type="entry name" value="MeTrfase_RsmB-F_NOP2_cat"/>
</dbReference>
<keyword evidence="9" id="KW-1185">Reference proteome</keyword>
<dbReference type="Pfam" id="PF01189">
    <property type="entry name" value="Methyltr_RsmB-F"/>
    <property type="match status" value="1"/>
</dbReference>
<comment type="caution">
    <text evidence="5">Lacks conserved residue(s) required for the propagation of feature annotation.</text>
</comment>
<evidence type="ECO:0000256" key="2">
    <source>
        <dbReference type="ARBA" id="ARBA00022679"/>
    </source>
</evidence>
<keyword evidence="1 5" id="KW-0489">Methyltransferase</keyword>
<dbReference type="PROSITE" id="PS51686">
    <property type="entry name" value="SAM_MT_RSMB_NOP"/>
    <property type="match status" value="1"/>
</dbReference>
<reference evidence="8 9" key="1">
    <citation type="submission" date="2021-02" db="EMBL/GenBank/DDBJ databases">
        <title>Variation within the Batrachochytrium salamandrivorans European outbreak.</title>
        <authorList>
            <person name="Kelly M."/>
            <person name="Pasmans F."/>
            <person name="Shea T.P."/>
            <person name="Munoz J.F."/>
            <person name="Carranza S."/>
            <person name="Cuomo C.A."/>
            <person name="Martel A."/>
        </authorList>
    </citation>
    <scope>NUCLEOTIDE SEQUENCE [LARGE SCALE GENOMIC DNA]</scope>
    <source>
        <strain evidence="8 9">AMFP18/2</strain>
    </source>
</reference>
<keyword evidence="2 5" id="KW-0808">Transferase</keyword>
<evidence type="ECO:0000256" key="6">
    <source>
        <dbReference type="SAM" id="MobiDB-lite"/>
    </source>
</evidence>
<dbReference type="PANTHER" id="PTHR14663:SF2">
    <property type="entry name" value="METHYLTRANSFERASE NSUN7-RELATED"/>
    <property type="match status" value="1"/>
</dbReference>
<feature type="domain" description="SAM-dependent MTase RsmB/NOP-type" evidence="7">
    <location>
        <begin position="253"/>
        <end position="563"/>
    </location>
</feature>
<feature type="binding site" evidence="5">
    <location>
        <position position="419"/>
    </location>
    <ligand>
        <name>S-adenosyl-L-methionine</name>
        <dbReference type="ChEBI" id="CHEBI:59789"/>
    </ligand>
</feature>
<dbReference type="Proteomes" id="UP001648503">
    <property type="component" value="Unassembled WGS sequence"/>
</dbReference>
<dbReference type="InterPro" id="IPR049561">
    <property type="entry name" value="NSUN5_7_fdxn-like"/>
</dbReference>
<keyword evidence="4 5" id="KW-0694">RNA-binding</keyword>
<evidence type="ECO:0000259" key="7">
    <source>
        <dbReference type="PROSITE" id="PS51686"/>
    </source>
</evidence>
<feature type="region of interest" description="Disordered" evidence="6">
    <location>
        <begin position="662"/>
        <end position="697"/>
    </location>
</feature>
<dbReference type="EMBL" id="JAFCIX010000271">
    <property type="protein sequence ID" value="KAH6595847.1"/>
    <property type="molecule type" value="Genomic_DNA"/>
</dbReference>
<dbReference type="SUPFAM" id="SSF53335">
    <property type="entry name" value="S-adenosyl-L-methionine-dependent methyltransferases"/>
    <property type="match status" value="1"/>
</dbReference>
<protein>
    <recommendedName>
        <fullName evidence="7">SAM-dependent MTase RsmB/NOP-type domain-containing protein</fullName>
    </recommendedName>
</protein>
<name>A0ABQ8FDR4_9FUNG</name>
<feature type="region of interest" description="Disordered" evidence="6">
    <location>
        <begin position="593"/>
        <end position="623"/>
    </location>
</feature>
<dbReference type="InterPro" id="IPR042620">
    <property type="entry name" value="NSUN7"/>
</dbReference>
<evidence type="ECO:0000313" key="9">
    <source>
        <dbReference type="Proteomes" id="UP001648503"/>
    </source>
</evidence>
<evidence type="ECO:0000256" key="1">
    <source>
        <dbReference type="ARBA" id="ARBA00022603"/>
    </source>
</evidence>
<accession>A0ABQ8FDR4</accession>
<evidence type="ECO:0000256" key="3">
    <source>
        <dbReference type="ARBA" id="ARBA00022691"/>
    </source>
</evidence>
<dbReference type="InterPro" id="IPR001678">
    <property type="entry name" value="MeTrfase_RsmB-F_NOP2_dom"/>
</dbReference>